<dbReference type="OrthoDB" id="7462577at2759"/>
<keyword evidence="4 8" id="KW-0540">Nuclease</keyword>
<dbReference type="PROSITE" id="PS51975">
    <property type="entry name" value="RNASE_H_2"/>
    <property type="match status" value="1"/>
</dbReference>
<organism evidence="12 13">
    <name type="scientific">Ophiostoma piceae (strain UAMH 11346)</name>
    <name type="common">Sap stain fungus</name>
    <dbReference type="NCBI Taxonomy" id="1262450"/>
    <lineage>
        <taxon>Eukaryota</taxon>
        <taxon>Fungi</taxon>
        <taxon>Dikarya</taxon>
        <taxon>Ascomycota</taxon>
        <taxon>Pezizomycotina</taxon>
        <taxon>Sordariomycetes</taxon>
        <taxon>Sordariomycetidae</taxon>
        <taxon>Ophiostomatales</taxon>
        <taxon>Ophiostomataceae</taxon>
        <taxon>Ophiostoma</taxon>
    </lineage>
</organism>
<dbReference type="InterPro" id="IPR036397">
    <property type="entry name" value="RNaseH_sf"/>
</dbReference>
<accession>S3BR83</accession>
<dbReference type="Gene3D" id="3.30.420.10">
    <property type="entry name" value="Ribonuclease H-like superfamily/Ribonuclease H"/>
    <property type="match status" value="1"/>
</dbReference>
<dbReference type="PANTHER" id="PTHR10954">
    <property type="entry name" value="RIBONUCLEASE H2 SUBUNIT A"/>
    <property type="match status" value="1"/>
</dbReference>
<evidence type="ECO:0000256" key="4">
    <source>
        <dbReference type="ARBA" id="ARBA00022722"/>
    </source>
</evidence>
<dbReference type="Proteomes" id="UP000016923">
    <property type="component" value="Unassembled WGS sequence"/>
</dbReference>
<dbReference type="SUPFAM" id="SSF53098">
    <property type="entry name" value="Ribonuclease H-like"/>
    <property type="match status" value="1"/>
</dbReference>
<dbReference type="HOGENOM" id="CLU_036532_0_0_1"/>
<dbReference type="FunFam" id="3.30.420.10:FF:000016">
    <property type="entry name" value="Ribonuclease"/>
    <property type="match status" value="1"/>
</dbReference>
<dbReference type="InterPro" id="IPR023160">
    <property type="entry name" value="RNase_HII_hlx-loop-hlx_cap_dom"/>
</dbReference>
<dbReference type="EC" id="3.1.26.4" evidence="9"/>
<dbReference type="AlphaFoldDB" id="S3BR83"/>
<dbReference type="eggNOG" id="KOG2299">
    <property type="taxonomic scope" value="Eukaryota"/>
</dbReference>
<feature type="binding site" evidence="8">
    <location>
        <position position="212"/>
    </location>
    <ligand>
        <name>a divalent metal cation</name>
        <dbReference type="ChEBI" id="CHEBI:60240"/>
    </ligand>
</feature>
<evidence type="ECO:0000256" key="8">
    <source>
        <dbReference type="PROSITE-ProRule" id="PRU01319"/>
    </source>
</evidence>
<feature type="region of interest" description="Disordered" evidence="10">
    <location>
        <begin position="43"/>
        <end position="66"/>
    </location>
</feature>
<dbReference type="InterPro" id="IPR012337">
    <property type="entry name" value="RNaseH-like_sf"/>
</dbReference>
<gene>
    <name evidence="12" type="ORF">F503_06470</name>
</gene>
<keyword evidence="13" id="KW-1185">Reference proteome</keyword>
<dbReference type="OMA" id="NIEWSED"/>
<comment type="cofactor">
    <cofactor evidence="8">
        <name>Mn(2+)</name>
        <dbReference type="ChEBI" id="CHEBI:29035"/>
    </cofactor>
    <cofactor evidence="8">
        <name>Mg(2+)</name>
        <dbReference type="ChEBI" id="CHEBI:18420"/>
    </cofactor>
    <text evidence="8">Manganese or magnesium. Binds 1 divalent metal ion per monomer in the absence of substrate. May bind a second metal ion after substrate binding.</text>
</comment>
<dbReference type="GO" id="GO:0003723">
    <property type="term" value="F:RNA binding"/>
    <property type="evidence" value="ECO:0007669"/>
    <property type="project" value="UniProtKB-UniRule"/>
</dbReference>
<dbReference type="GO" id="GO:0043137">
    <property type="term" value="P:DNA replication, removal of RNA primer"/>
    <property type="evidence" value="ECO:0007669"/>
    <property type="project" value="TreeGrafter"/>
</dbReference>
<comment type="function">
    <text evidence="9">Endonuclease that specifically degrades the RNA of RNA-DNA hybrids.</text>
</comment>
<evidence type="ECO:0000256" key="2">
    <source>
        <dbReference type="ARBA" id="ARBA00001946"/>
    </source>
</evidence>
<dbReference type="InterPro" id="IPR024567">
    <property type="entry name" value="RNase_HII/HIII_dom"/>
</dbReference>
<evidence type="ECO:0000259" key="11">
    <source>
        <dbReference type="PROSITE" id="PS51975"/>
    </source>
</evidence>
<comment type="catalytic activity">
    <reaction evidence="1 8 9">
        <text>Endonucleolytic cleavage to 5'-phosphomonoester.</text>
        <dbReference type="EC" id="3.1.26.4"/>
    </reaction>
</comment>
<feature type="binding site" evidence="8">
    <location>
        <position position="82"/>
    </location>
    <ligand>
        <name>a divalent metal cation</name>
        <dbReference type="ChEBI" id="CHEBI:60240"/>
    </ligand>
</feature>
<evidence type="ECO:0000256" key="10">
    <source>
        <dbReference type="SAM" id="MobiDB-lite"/>
    </source>
</evidence>
<comment type="cofactor">
    <cofactor evidence="2">
        <name>Mg(2+)</name>
        <dbReference type="ChEBI" id="CHEBI:18420"/>
    </cofactor>
</comment>
<dbReference type="Pfam" id="PF01351">
    <property type="entry name" value="RNase_HII"/>
    <property type="match status" value="1"/>
</dbReference>
<evidence type="ECO:0000256" key="7">
    <source>
        <dbReference type="ARBA" id="ARBA00022801"/>
    </source>
</evidence>
<proteinExistence type="inferred from homology"/>
<evidence type="ECO:0000256" key="6">
    <source>
        <dbReference type="ARBA" id="ARBA00022759"/>
    </source>
</evidence>
<feature type="domain" description="RNase H type-2" evidence="11">
    <location>
        <begin position="75"/>
        <end position="335"/>
    </location>
</feature>
<dbReference type="InterPro" id="IPR001352">
    <property type="entry name" value="RNase_HII/HIII"/>
</dbReference>
<dbReference type="GO" id="GO:0006298">
    <property type="term" value="P:mismatch repair"/>
    <property type="evidence" value="ECO:0007669"/>
    <property type="project" value="TreeGrafter"/>
</dbReference>
<dbReference type="FunFam" id="1.10.10.460:FF:000001">
    <property type="entry name" value="Ribonuclease"/>
    <property type="match status" value="1"/>
</dbReference>
<dbReference type="PANTHER" id="PTHR10954:SF7">
    <property type="entry name" value="RIBONUCLEASE H2 SUBUNIT A"/>
    <property type="match status" value="1"/>
</dbReference>
<comment type="similarity">
    <text evidence="3">Belongs to the RNase HII family. Eukaryotic subfamily.</text>
</comment>
<evidence type="ECO:0000313" key="13">
    <source>
        <dbReference type="Proteomes" id="UP000016923"/>
    </source>
</evidence>
<protein>
    <recommendedName>
        <fullName evidence="9">Ribonuclease</fullName>
        <ecNumber evidence="9">3.1.26.4</ecNumber>
    </recommendedName>
</protein>
<dbReference type="CDD" id="cd07181">
    <property type="entry name" value="RNase_HII_eukaryota_like"/>
    <property type="match status" value="1"/>
</dbReference>
<keyword evidence="7 8" id="KW-0378">Hydrolase</keyword>
<dbReference type="GO" id="GO:0004523">
    <property type="term" value="F:RNA-DNA hybrid ribonuclease activity"/>
    <property type="evidence" value="ECO:0007669"/>
    <property type="project" value="UniProtKB-UniRule"/>
</dbReference>
<evidence type="ECO:0000256" key="1">
    <source>
        <dbReference type="ARBA" id="ARBA00000077"/>
    </source>
</evidence>
<keyword evidence="5 8" id="KW-0479">Metal-binding</keyword>
<keyword evidence="6 8" id="KW-0255">Endonuclease</keyword>
<feature type="binding site" evidence="8">
    <location>
        <position position="81"/>
    </location>
    <ligand>
        <name>a divalent metal cation</name>
        <dbReference type="ChEBI" id="CHEBI:60240"/>
    </ligand>
</feature>
<dbReference type="GO" id="GO:0032299">
    <property type="term" value="C:ribonuclease H2 complex"/>
    <property type="evidence" value="ECO:0007669"/>
    <property type="project" value="TreeGrafter"/>
</dbReference>
<dbReference type="GO" id="GO:0046872">
    <property type="term" value="F:metal ion binding"/>
    <property type="evidence" value="ECO:0007669"/>
    <property type="project" value="UniProtKB-KW"/>
</dbReference>
<name>S3BR83_OPHP1</name>
<dbReference type="Gene3D" id="1.10.10.460">
    <property type="entry name" value="Ribonuclease hii. Domain 2"/>
    <property type="match status" value="1"/>
</dbReference>
<evidence type="ECO:0000256" key="3">
    <source>
        <dbReference type="ARBA" id="ARBA00007058"/>
    </source>
</evidence>
<dbReference type="EMBL" id="KE148165">
    <property type="protein sequence ID" value="EPE03764.1"/>
    <property type="molecule type" value="Genomic_DNA"/>
</dbReference>
<evidence type="ECO:0000256" key="9">
    <source>
        <dbReference type="RuleBase" id="RU003515"/>
    </source>
</evidence>
<feature type="region of interest" description="Disordered" evidence="10">
    <location>
        <begin position="372"/>
        <end position="397"/>
    </location>
</feature>
<evidence type="ECO:0000313" key="12">
    <source>
        <dbReference type="EMBL" id="EPE03764.1"/>
    </source>
</evidence>
<sequence length="397" mass="41967">MGDDDIHMEEEPVFELASGEFVPPSIDEKALLSGVSYSHFSPVPPSLRPSSSTAESTSAISASHPDGLNAGSGVPCVLGVDEAGRGPVLGPMVYGVFYAPVADADALLRGEAPNVDRDPDSGAPYRFDDSKVLSAVVRSALMATVCRNGSTLHSTCGWAVQLLSARDIGSNMMAPVSSAAGSNLNVQALDATVSLIRGVLDRGVRVTEVYVDTVGPPLSYQKKLERYFPGLRITVSKKADSIYPSVSAASVCAKVTRDVALEVLYQRYQNTTASAENDSGSSKAKAAAPDWGSGYPSDGRCTSWLRNNMHPVFGWGPECRFSWGTAKDMLEDSKKNGGVKVEWPAPEEVEDADDGFSVTRMTDFYAASAARGAGEAGDDDVDELGSWFGQPAGIESF</sequence>
<evidence type="ECO:0000256" key="5">
    <source>
        <dbReference type="ARBA" id="ARBA00022723"/>
    </source>
</evidence>
<reference evidence="12 13" key="1">
    <citation type="journal article" date="2013" name="BMC Genomics">
        <title>The genome and transcriptome of the pine saprophyte Ophiostoma piceae, and a comparison with the bark beetle-associated pine pathogen Grosmannia clavigera.</title>
        <authorList>
            <person name="Haridas S."/>
            <person name="Wang Y."/>
            <person name="Lim L."/>
            <person name="Massoumi Alamouti S."/>
            <person name="Jackman S."/>
            <person name="Docking R."/>
            <person name="Robertson G."/>
            <person name="Birol I."/>
            <person name="Bohlmann J."/>
            <person name="Breuil C."/>
        </authorList>
    </citation>
    <scope>NUCLEOTIDE SEQUENCE [LARGE SCALE GENOMIC DNA]</scope>
    <source>
        <strain evidence="12 13">UAMH 11346</strain>
    </source>
</reference>
<feature type="compositionally biased region" description="Low complexity" evidence="10">
    <location>
        <begin position="48"/>
        <end position="63"/>
    </location>
</feature>
<dbReference type="STRING" id="1262450.S3BR83"/>
<dbReference type="VEuPathDB" id="FungiDB:F503_06470"/>